<dbReference type="PANTHER" id="PTHR43881">
    <property type="entry name" value="GAMMA-GLUTAMYLTRANSPEPTIDASE (AFU_ORTHOLOGUE AFUA_4G13580)"/>
    <property type="match status" value="1"/>
</dbReference>
<evidence type="ECO:0000313" key="1">
    <source>
        <dbReference type="EMBL" id="SDG26914.1"/>
    </source>
</evidence>
<dbReference type="InterPro" id="IPR052896">
    <property type="entry name" value="GGT-like_enzyme"/>
</dbReference>
<dbReference type="AlphaFoldDB" id="A0A1G7SVU6"/>
<keyword evidence="1" id="KW-0378">Hydrolase</keyword>
<sequence>MESTLLARRAVASGTLGAVAAGSRTAAAIGSAALLDGGSAVDAAVAAALAETVLLPPKCGLGGDLVALVLPAGAAAPESLVAIGPAAAGLAGLAERQGWEVAPTGGAAVGVPGAPAGYAALADLGRLGRGRLAAPAIALAERGVPWSAVCARLAAEADDLLVRHAPGGSVFRPAAARLPVGTRVRLPGLARLLRGFVEEGAGVFAGELGAEVLATVAEHGGVLTAADLASARASWSPPTSARVAGRTVWATPDPTHGPALLGALAAVAGPPGPAEVLAALERMNGGRRPALTGGTSAVAAVDAEGGAVVVVHSNSWPQFGSGLVVPGLDLVLGNRAGRGFTFEPGHPNAPVAGRRPRTTLHAWAAADRSGRPAVLGATPGGEQQVPWNAQLLGRLLASGAPDGDPVAADLAVGAALAAPRWALDADGRVTGETAGAPPWSARSSHVVVRVGGDVVSAAADPRLDGAAVAV</sequence>
<protein>
    <submittedName>
        <fullName evidence="1">Gamma-glutamyltranspeptidase / glutathione hydrolase</fullName>
    </submittedName>
</protein>
<organism evidence="1 2">
    <name type="scientific">Klenkia brasiliensis</name>
    <dbReference type="NCBI Taxonomy" id="333142"/>
    <lineage>
        <taxon>Bacteria</taxon>
        <taxon>Bacillati</taxon>
        <taxon>Actinomycetota</taxon>
        <taxon>Actinomycetes</taxon>
        <taxon>Geodermatophilales</taxon>
        <taxon>Geodermatophilaceae</taxon>
        <taxon>Klenkia</taxon>
    </lineage>
</organism>
<dbReference type="Gene3D" id="3.60.20.40">
    <property type="match status" value="1"/>
</dbReference>
<dbReference type="PRINTS" id="PR01210">
    <property type="entry name" value="GGTRANSPTASE"/>
</dbReference>
<name>A0A1G7SVU6_9ACTN</name>
<proteinExistence type="predicted"/>
<dbReference type="PANTHER" id="PTHR43881:SF1">
    <property type="entry name" value="GAMMA-GLUTAMYLTRANSPEPTIDASE (AFU_ORTHOLOGUE AFUA_4G13580)"/>
    <property type="match status" value="1"/>
</dbReference>
<dbReference type="Pfam" id="PF01019">
    <property type="entry name" value="G_glu_transpept"/>
    <property type="match status" value="2"/>
</dbReference>
<dbReference type="GO" id="GO:0016787">
    <property type="term" value="F:hydrolase activity"/>
    <property type="evidence" value="ECO:0007669"/>
    <property type="project" value="UniProtKB-KW"/>
</dbReference>
<gene>
    <name evidence="1" type="ORF">SAMN05660324_2182</name>
</gene>
<keyword evidence="2" id="KW-1185">Reference proteome</keyword>
<dbReference type="Proteomes" id="UP000198863">
    <property type="component" value="Unassembled WGS sequence"/>
</dbReference>
<dbReference type="InterPro" id="IPR043137">
    <property type="entry name" value="GGT_ssub_C"/>
</dbReference>
<dbReference type="RefSeq" id="WP_165640227.1">
    <property type="nucleotide sequence ID" value="NZ_FNCF01000003.1"/>
</dbReference>
<dbReference type="InterPro" id="IPR029055">
    <property type="entry name" value="Ntn_hydrolases_N"/>
</dbReference>
<reference evidence="2" key="1">
    <citation type="submission" date="2016-10" db="EMBL/GenBank/DDBJ databases">
        <authorList>
            <person name="Varghese N."/>
            <person name="Submissions S."/>
        </authorList>
    </citation>
    <scope>NUCLEOTIDE SEQUENCE [LARGE SCALE GENOMIC DNA]</scope>
    <source>
        <strain evidence="2">DSM 44526</strain>
    </source>
</reference>
<evidence type="ECO:0000313" key="2">
    <source>
        <dbReference type="Proteomes" id="UP000198863"/>
    </source>
</evidence>
<accession>A0A1G7SVU6</accession>
<dbReference type="EMBL" id="FNCF01000003">
    <property type="protein sequence ID" value="SDG26914.1"/>
    <property type="molecule type" value="Genomic_DNA"/>
</dbReference>
<dbReference type="SUPFAM" id="SSF56235">
    <property type="entry name" value="N-terminal nucleophile aminohydrolases (Ntn hydrolases)"/>
    <property type="match status" value="1"/>
</dbReference>